<dbReference type="AlphaFoldDB" id="A0A7G5MXH9"/>
<name>A0A7G5MXH9_9FIRM</name>
<dbReference type="RefSeq" id="WP_018596925.1">
    <property type="nucleotide sequence ID" value="NZ_CABLBP010000040.1"/>
</dbReference>
<organism evidence="1 2">
    <name type="scientific">Blautia producta</name>
    <dbReference type="NCBI Taxonomy" id="33035"/>
    <lineage>
        <taxon>Bacteria</taxon>
        <taxon>Bacillati</taxon>
        <taxon>Bacillota</taxon>
        <taxon>Clostridia</taxon>
        <taxon>Lachnospirales</taxon>
        <taxon>Lachnospiraceae</taxon>
        <taxon>Blautia</taxon>
    </lineage>
</organism>
<evidence type="ECO:0000313" key="2">
    <source>
        <dbReference type="Proteomes" id="UP000515789"/>
    </source>
</evidence>
<sequence>MAGIKYDTGGSAVMTKAIDELINRFPGWTEEEEVVFSFISDDSGVAWYPVSGAVIEREKKTIVGEVRQTCQYPFYVLYRTASTSEHLRINVKEKLDKLGEWLERQEITVSRQNYKLDRYPEIGGRKINSIRRTTPSYNANNYDDGICDWVVYITVQYENNYFE</sequence>
<dbReference type="Proteomes" id="UP000515789">
    <property type="component" value="Chromosome"/>
</dbReference>
<gene>
    <name evidence="1" type="ORF">E5259_17900</name>
</gene>
<proteinExistence type="predicted"/>
<reference evidence="1 2" key="1">
    <citation type="submission" date="2019-04" db="EMBL/GenBank/DDBJ databases">
        <authorList>
            <person name="Schori C."/>
            <person name="Ahrens C."/>
        </authorList>
    </citation>
    <scope>NUCLEOTIDE SEQUENCE [LARGE SCALE GENOMIC DNA]</scope>
    <source>
        <strain evidence="1 2">DSM 2950</strain>
    </source>
</reference>
<dbReference type="GeneID" id="75051924"/>
<evidence type="ECO:0008006" key="3">
    <source>
        <dbReference type="Google" id="ProtNLM"/>
    </source>
</evidence>
<evidence type="ECO:0000313" key="1">
    <source>
        <dbReference type="EMBL" id="QMW79322.1"/>
    </source>
</evidence>
<dbReference type="EMBL" id="CP039126">
    <property type="protein sequence ID" value="QMW79322.1"/>
    <property type="molecule type" value="Genomic_DNA"/>
</dbReference>
<accession>A0A7G5MXH9</accession>
<protein>
    <recommendedName>
        <fullName evidence="3">DUF3168 domain-containing protein</fullName>
    </recommendedName>
</protein>